<protein>
    <submittedName>
        <fullName evidence="1">Uncharacterized protein</fullName>
    </submittedName>
</protein>
<reference evidence="1" key="1">
    <citation type="journal article" date="2020" name="Nature">
        <title>Giant virus diversity and host interactions through global metagenomics.</title>
        <authorList>
            <person name="Schulz F."/>
            <person name="Roux S."/>
            <person name="Paez-Espino D."/>
            <person name="Jungbluth S."/>
            <person name="Walsh D.A."/>
            <person name="Denef V.J."/>
            <person name="McMahon K.D."/>
            <person name="Konstantinidis K.T."/>
            <person name="Eloe-Fadrosh E.A."/>
            <person name="Kyrpides N.C."/>
            <person name="Woyke T."/>
        </authorList>
    </citation>
    <scope>NUCLEOTIDE SEQUENCE</scope>
    <source>
        <strain evidence="1">GVMAG-M-3300023109-53</strain>
    </source>
</reference>
<sequence length="149" mass="16602">MASNSTESNSTTVDLTLSPEQINLVDVVKEEALNLLKEKIISEIGDKPVDKQLLMKLLVIGMENIEKTKVKGKDQKDIVKEALIQVIKLESIKVPQEEGLIKFLENDLDDVIDLVVDASKGKIDINKAEKQAVSLVKCIFTCLKKNEQK</sequence>
<accession>A0A6C0CX58</accession>
<dbReference type="AlphaFoldDB" id="A0A6C0CX58"/>
<name>A0A6C0CX58_9ZZZZ</name>
<organism evidence="1">
    <name type="scientific">viral metagenome</name>
    <dbReference type="NCBI Taxonomy" id="1070528"/>
    <lineage>
        <taxon>unclassified sequences</taxon>
        <taxon>metagenomes</taxon>
        <taxon>organismal metagenomes</taxon>
    </lineage>
</organism>
<proteinExistence type="predicted"/>
<evidence type="ECO:0000313" key="1">
    <source>
        <dbReference type="EMBL" id="QHT08847.1"/>
    </source>
</evidence>
<dbReference type="EMBL" id="MN739502">
    <property type="protein sequence ID" value="QHT08847.1"/>
    <property type="molecule type" value="Genomic_DNA"/>
</dbReference>